<organism evidence="2 3">
    <name type="scientific">Kushneria avicenniae</name>
    <dbReference type="NCBI Taxonomy" id="402385"/>
    <lineage>
        <taxon>Bacteria</taxon>
        <taxon>Pseudomonadati</taxon>
        <taxon>Pseudomonadota</taxon>
        <taxon>Gammaproteobacteria</taxon>
        <taxon>Oceanospirillales</taxon>
        <taxon>Halomonadaceae</taxon>
        <taxon>Kushneria</taxon>
    </lineage>
</organism>
<dbReference type="STRING" id="402385.SAMN05421848_2099"/>
<dbReference type="InterPro" id="IPR011576">
    <property type="entry name" value="Pyridox_Oxase_N"/>
</dbReference>
<dbReference type="Pfam" id="PF01243">
    <property type="entry name" value="PNPOx_N"/>
    <property type="match status" value="1"/>
</dbReference>
<dbReference type="AlphaFoldDB" id="A0A1I1KYP1"/>
<dbReference type="SUPFAM" id="SSF50475">
    <property type="entry name" value="FMN-binding split barrel"/>
    <property type="match status" value="1"/>
</dbReference>
<evidence type="ECO:0000313" key="2">
    <source>
        <dbReference type="EMBL" id="SFC62520.1"/>
    </source>
</evidence>
<protein>
    <submittedName>
        <fullName evidence="2">Pyridoxamine 5'-phosphate oxidase</fullName>
    </submittedName>
</protein>
<keyword evidence="3" id="KW-1185">Reference proteome</keyword>
<feature type="domain" description="Pyridoxamine 5'-phosphate oxidase N-terminal" evidence="1">
    <location>
        <begin position="15"/>
        <end position="111"/>
    </location>
</feature>
<dbReference type="RefSeq" id="WP_175489669.1">
    <property type="nucleotide sequence ID" value="NZ_FOLY01000004.1"/>
</dbReference>
<dbReference type="Proteomes" id="UP000199046">
    <property type="component" value="Unassembled WGS sequence"/>
</dbReference>
<dbReference type="InterPro" id="IPR012349">
    <property type="entry name" value="Split_barrel_FMN-bd"/>
</dbReference>
<reference evidence="3" key="1">
    <citation type="submission" date="2016-10" db="EMBL/GenBank/DDBJ databases">
        <authorList>
            <person name="Varghese N."/>
            <person name="Submissions S."/>
        </authorList>
    </citation>
    <scope>NUCLEOTIDE SEQUENCE [LARGE SCALE GENOMIC DNA]</scope>
    <source>
        <strain evidence="3">DSM 23439</strain>
    </source>
</reference>
<dbReference type="Gene3D" id="2.30.110.10">
    <property type="entry name" value="Electron Transport, Fmn-binding Protein, Chain A"/>
    <property type="match status" value="1"/>
</dbReference>
<gene>
    <name evidence="2" type="ORF">SAMN05421848_2099</name>
</gene>
<sequence>MVDVPTAFASEPALAERAAEILRHNLYANIATSRDDVPWNTPVTALPDAHLNFYWSSWTAAEHSQNIAANGAVFLTFYDSTRARGTNNLMCLYLQGVAREVTAPQEARRAFERLYPGESVDLTDFLGEGIKRFYCAEPQQAWLNCLSEKELEPTTLKMRTAVSLDALRKALA</sequence>
<evidence type="ECO:0000313" key="3">
    <source>
        <dbReference type="Proteomes" id="UP000199046"/>
    </source>
</evidence>
<name>A0A1I1KYP1_9GAMM</name>
<dbReference type="EMBL" id="FOLY01000004">
    <property type="protein sequence ID" value="SFC62520.1"/>
    <property type="molecule type" value="Genomic_DNA"/>
</dbReference>
<accession>A0A1I1KYP1</accession>
<evidence type="ECO:0000259" key="1">
    <source>
        <dbReference type="Pfam" id="PF01243"/>
    </source>
</evidence>
<proteinExistence type="predicted"/>